<evidence type="ECO:0008006" key="3">
    <source>
        <dbReference type="Google" id="ProtNLM"/>
    </source>
</evidence>
<dbReference type="Proteomes" id="UP000199548">
    <property type="component" value="Unassembled WGS sequence"/>
</dbReference>
<reference evidence="1 2" key="1">
    <citation type="submission" date="2016-10" db="EMBL/GenBank/DDBJ databases">
        <authorList>
            <person name="de Groot N.N."/>
        </authorList>
    </citation>
    <scope>NUCLEOTIDE SEQUENCE [LARGE SCALE GENOMIC DNA]</scope>
    <source>
        <strain evidence="1 2">LMG 23650</strain>
    </source>
</reference>
<evidence type="ECO:0000313" key="1">
    <source>
        <dbReference type="EMBL" id="SFI29230.1"/>
    </source>
</evidence>
<organism evidence="1 2">
    <name type="scientific">Paraburkholderia megapolitana</name>
    <dbReference type="NCBI Taxonomy" id="420953"/>
    <lineage>
        <taxon>Bacteria</taxon>
        <taxon>Pseudomonadati</taxon>
        <taxon>Pseudomonadota</taxon>
        <taxon>Betaproteobacteria</taxon>
        <taxon>Burkholderiales</taxon>
        <taxon>Burkholderiaceae</taxon>
        <taxon>Paraburkholderia</taxon>
    </lineage>
</organism>
<dbReference type="AlphaFoldDB" id="A0A1I3H125"/>
<sequence length="494" mass="56690">MGSPLVSLIVPTTGKEKNLFRCLNSLVNHAPPAMLARAEVVVFLNPDPLSPIDYPRIESRLETIRGRFQELKIVRSERFELTAEESAYAASAYAHGDFIWLVGDKRIFLPEGLRRLASWLENPTAPAAYFNSNWIDQNGKTNSHPSTHMLANQGLMPYKRFVMSTGINFIATGMGTWIFERKRLDRTIWKDIIDNCGPHFSHVTTTLATLHDETLQYFSSYLCQIESKAYHAGDDSEWKRYSGLAKTYRFYAWTFGLIRQFRFLIDRNAYSYADVRRSMCSEGTLLRRQIDELYSHLVAQIRYGWFKKEEKMTSAEFDEAYDFLCRTCPEKAIANEMLRDLYAGCDSLTEKDFVNKLSLIFEAIGVDSLALRFGSLIVNQMGDRFVRLHPRGYVVSSVKDNDDYLLAYKLIDAPAIGPAWEILNQEEMDVYELTEVTKYFGDIYPINVLPGRPQTLLRKLTSTMVVRFYRHRIAFKIAAALPGKLKSKLKAALI</sequence>
<dbReference type="OrthoDB" id="9126364at2"/>
<protein>
    <recommendedName>
        <fullName evidence="3">Glycosyl transferase family 2</fullName>
    </recommendedName>
</protein>
<dbReference type="SUPFAM" id="SSF53448">
    <property type="entry name" value="Nucleotide-diphospho-sugar transferases"/>
    <property type="match status" value="1"/>
</dbReference>
<accession>A0A1I3H125</accession>
<keyword evidence="2" id="KW-1185">Reference proteome</keyword>
<dbReference type="InterPro" id="IPR029044">
    <property type="entry name" value="Nucleotide-diphossugar_trans"/>
</dbReference>
<dbReference type="RefSeq" id="WP_143098044.1">
    <property type="nucleotide sequence ID" value="NZ_CP041745.1"/>
</dbReference>
<gene>
    <name evidence="1" type="ORF">SAMN05192543_102787</name>
</gene>
<dbReference type="STRING" id="420953.SAMN05192543_102787"/>
<evidence type="ECO:0000313" key="2">
    <source>
        <dbReference type="Proteomes" id="UP000199548"/>
    </source>
</evidence>
<dbReference type="EMBL" id="FOQU01000002">
    <property type="protein sequence ID" value="SFI29230.1"/>
    <property type="molecule type" value="Genomic_DNA"/>
</dbReference>
<name>A0A1I3H125_9BURK</name>
<proteinExistence type="predicted"/>
<dbReference type="Gene3D" id="3.90.550.10">
    <property type="entry name" value="Spore Coat Polysaccharide Biosynthesis Protein SpsA, Chain A"/>
    <property type="match status" value="1"/>
</dbReference>